<accession>A0ABR4P473</accession>
<dbReference type="SUPFAM" id="SSF54534">
    <property type="entry name" value="FKBP-like"/>
    <property type="match status" value="1"/>
</dbReference>
<dbReference type="GO" id="GO:0016853">
    <property type="term" value="F:isomerase activity"/>
    <property type="evidence" value="ECO:0007669"/>
    <property type="project" value="UniProtKB-KW"/>
</dbReference>
<dbReference type="Pfam" id="PF00254">
    <property type="entry name" value="FKBP_C"/>
    <property type="match status" value="1"/>
</dbReference>
<organism evidence="9 10">
    <name type="scientific">Phlyctema vagabunda</name>
    <dbReference type="NCBI Taxonomy" id="108571"/>
    <lineage>
        <taxon>Eukaryota</taxon>
        <taxon>Fungi</taxon>
        <taxon>Dikarya</taxon>
        <taxon>Ascomycota</taxon>
        <taxon>Pezizomycotina</taxon>
        <taxon>Leotiomycetes</taxon>
        <taxon>Helotiales</taxon>
        <taxon>Dermateaceae</taxon>
        <taxon>Phlyctema</taxon>
    </lineage>
</organism>
<name>A0ABR4P473_9HELO</name>
<feature type="domain" description="PPIase FKBP-type" evidence="8">
    <location>
        <begin position="39"/>
        <end position="127"/>
    </location>
</feature>
<gene>
    <name evidence="9" type="ORF">PVAG01_09823</name>
</gene>
<comment type="function">
    <text evidence="2">PPIases accelerate the folding of proteins. It catalyzes the cis-trans isomerization of proline imidic peptide bonds in oligopeptides.</text>
</comment>
<dbReference type="Gene3D" id="3.10.50.40">
    <property type="match status" value="1"/>
</dbReference>
<dbReference type="InterPro" id="IPR001179">
    <property type="entry name" value="PPIase_FKBP_dom"/>
</dbReference>
<reference evidence="9 10" key="1">
    <citation type="submission" date="2024-06" db="EMBL/GenBank/DDBJ databases">
        <title>Complete genome of Phlyctema vagabunda strain 19-DSS-EL-015.</title>
        <authorList>
            <person name="Fiorenzani C."/>
        </authorList>
    </citation>
    <scope>NUCLEOTIDE SEQUENCE [LARGE SCALE GENOMIC DNA]</scope>
    <source>
        <strain evidence="9 10">19-DSS-EL-015</strain>
    </source>
</reference>
<feature type="chain" id="PRO_5046774543" description="peptidylprolyl isomerase" evidence="7">
    <location>
        <begin position="19"/>
        <end position="189"/>
    </location>
</feature>
<evidence type="ECO:0000313" key="9">
    <source>
        <dbReference type="EMBL" id="KAL3418108.1"/>
    </source>
</evidence>
<keyword evidence="7" id="KW-0732">Signal</keyword>
<dbReference type="InterPro" id="IPR044609">
    <property type="entry name" value="FKBP2/11"/>
</dbReference>
<dbReference type="Proteomes" id="UP001629113">
    <property type="component" value="Unassembled WGS sequence"/>
</dbReference>
<keyword evidence="10" id="KW-1185">Reference proteome</keyword>
<evidence type="ECO:0000256" key="2">
    <source>
        <dbReference type="ARBA" id="ARBA00002388"/>
    </source>
</evidence>
<dbReference type="EMBL" id="JBFCZG010000009">
    <property type="protein sequence ID" value="KAL3418108.1"/>
    <property type="molecule type" value="Genomic_DNA"/>
</dbReference>
<evidence type="ECO:0000256" key="7">
    <source>
        <dbReference type="SAM" id="SignalP"/>
    </source>
</evidence>
<evidence type="ECO:0000256" key="6">
    <source>
        <dbReference type="PROSITE-ProRule" id="PRU00277"/>
    </source>
</evidence>
<feature type="signal peptide" evidence="7">
    <location>
        <begin position="1"/>
        <end position="18"/>
    </location>
</feature>
<evidence type="ECO:0000256" key="4">
    <source>
        <dbReference type="ARBA" id="ARBA00023110"/>
    </source>
</evidence>
<evidence type="ECO:0000256" key="5">
    <source>
        <dbReference type="ARBA" id="ARBA00023235"/>
    </source>
</evidence>
<sequence>MRFLSLSLVAALASTAIAADSVKIEVTREVECERKTQKGDKISVHYRGTLAADGKEFDASYNRGQPLEFKVGKGMVIKGWDENLIDMCIGDKRTLTIPPAFGYGERAMGPIPAGSTLIFETELMGIEGVAAPAKIVEKVKESAKSTASSAGEEATEGVKEAIASKIADAAEAVKTIVADTDVDQEHNEL</sequence>
<comment type="catalytic activity">
    <reaction evidence="1 6">
        <text>[protein]-peptidylproline (omega=180) = [protein]-peptidylproline (omega=0)</text>
        <dbReference type="Rhea" id="RHEA:16237"/>
        <dbReference type="Rhea" id="RHEA-COMP:10747"/>
        <dbReference type="Rhea" id="RHEA-COMP:10748"/>
        <dbReference type="ChEBI" id="CHEBI:83833"/>
        <dbReference type="ChEBI" id="CHEBI:83834"/>
        <dbReference type="EC" id="5.2.1.8"/>
    </reaction>
</comment>
<evidence type="ECO:0000259" key="8">
    <source>
        <dbReference type="PROSITE" id="PS50059"/>
    </source>
</evidence>
<dbReference type="PANTHER" id="PTHR45779:SF7">
    <property type="entry name" value="PEPTIDYLPROLYL ISOMERASE"/>
    <property type="match status" value="1"/>
</dbReference>
<dbReference type="InterPro" id="IPR046357">
    <property type="entry name" value="PPIase_dom_sf"/>
</dbReference>
<evidence type="ECO:0000256" key="3">
    <source>
        <dbReference type="ARBA" id="ARBA00013194"/>
    </source>
</evidence>
<dbReference type="EC" id="5.2.1.8" evidence="3 6"/>
<evidence type="ECO:0000313" key="10">
    <source>
        <dbReference type="Proteomes" id="UP001629113"/>
    </source>
</evidence>
<comment type="caution">
    <text evidence="9">The sequence shown here is derived from an EMBL/GenBank/DDBJ whole genome shotgun (WGS) entry which is preliminary data.</text>
</comment>
<dbReference type="PANTHER" id="PTHR45779">
    <property type="entry name" value="PEPTIDYLPROLYL ISOMERASE"/>
    <property type="match status" value="1"/>
</dbReference>
<keyword evidence="4 6" id="KW-0697">Rotamase</keyword>
<dbReference type="PROSITE" id="PS50059">
    <property type="entry name" value="FKBP_PPIASE"/>
    <property type="match status" value="1"/>
</dbReference>
<protein>
    <recommendedName>
        <fullName evidence="3 6">peptidylprolyl isomerase</fullName>
        <ecNumber evidence="3 6">5.2.1.8</ecNumber>
    </recommendedName>
</protein>
<keyword evidence="5 6" id="KW-0413">Isomerase</keyword>
<proteinExistence type="predicted"/>
<evidence type="ECO:0000256" key="1">
    <source>
        <dbReference type="ARBA" id="ARBA00000971"/>
    </source>
</evidence>